<keyword evidence="2" id="KW-1185">Reference proteome</keyword>
<dbReference type="RefSeq" id="WP_150966739.1">
    <property type="nucleotide sequence ID" value="NZ_VZZJ01000042.1"/>
</dbReference>
<organism evidence="1 2">
    <name type="scientific">Methylobacterium planeticum</name>
    <dbReference type="NCBI Taxonomy" id="2615211"/>
    <lineage>
        <taxon>Bacteria</taxon>
        <taxon>Pseudomonadati</taxon>
        <taxon>Pseudomonadota</taxon>
        <taxon>Alphaproteobacteria</taxon>
        <taxon>Hyphomicrobiales</taxon>
        <taxon>Methylobacteriaceae</taxon>
        <taxon>Methylobacterium</taxon>
    </lineage>
</organism>
<dbReference type="EMBL" id="VZZJ01000042">
    <property type="protein sequence ID" value="KAB1069224.1"/>
    <property type="molecule type" value="Genomic_DNA"/>
</dbReference>
<comment type="caution">
    <text evidence="1">The sequence shown here is derived from an EMBL/GenBank/DDBJ whole genome shotgun (WGS) entry which is preliminary data.</text>
</comment>
<evidence type="ECO:0000313" key="1">
    <source>
        <dbReference type="EMBL" id="KAB1069224.1"/>
    </source>
</evidence>
<accession>A0A6N6MH68</accession>
<gene>
    <name evidence="1" type="ORF">F6X51_25865</name>
</gene>
<protein>
    <submittedName>
        <fullName evidence="1">Uncharacterized protein</fullName>
    </submittedName>
</protein>
<reference evidence="1 2" key="1">
    <citation type="submission" date="2019-09" db="EMBL/GenBank/DDBJ databases">
        <title>YIM 132548 draft genome.</title>
        <authorList>
            <person name="Jiang L."/>
        </authorList>
    </citation>
    <scope>NUCLEOTIDE SEQUENCE [LARGE SCALE GENOMIC DNA]</scope>
    <source>
        <strain evidence="1 2">YIM 132548</strain>
    </source>
</reference>
<evidence type="ECO:0000313" key="2">
    <source>
        <dbReference type="Proteomes" id="UP000441523"/>
    </source>
</evidence>
<name>A0A6N6MH68_9HYPH</name>
<sequence>MHIKDIPEMVASGDVGEIERAYRALVGYPCEEEIAGASSKSLVAALDRVSMALLSDFEVMPRQTCEAARLRSGATYREGAGDFKAHHAWWQGHFNAVCGGH</sequence>
<proteinExistence type="predicted"/>
<dbReference type="Proteomes" id="UP000441523">
    <property type="component" value="Unassembled WGS sequence"/>
</dbReference>
<dbReference type="AlphaFoldDB" id="A0A6N6MH68"/>